<evidence type="ECO:0000313" key="5">
    <source>
        <dbReference type="EMBL" id="KAH8692909.1"/>
    </source>
</evidence>
<reference evidence="5" key="1">
    <citation type="submission" date="2021-12" db="EMBL/GenBank/DDBJ databases">
        <title>Convergent genome expansion in fungi linked to evolution of root-endophyte symbiosis.</title>
        <authorList>
            <consortium name="DOE Joint Genome Institute"/>
            <person name="Ke Y.-H."/>
            <person name="Bonito G."/>
            <person name="Liao H.-L."/>
            <person name="Looney B."/>
            <person name="Rojas-Flechas A."/>
            <person name="Nash J."/>
            <person name="Hameed K."/>
            <person name="Schadt C."/>
            <person name="Martin F."/>
            <person name="Crous P.W."/>
            <person name="Miettinen O."/>
            <person name="Magnuson J.K."/>
            <person name="Labbe J."/>
            <person name="Jacobson D."/>
            <person name="Doktycz M.J."/>
            <person name="Veneault-Fourrey C."/>
            <person name="Kuo A."/>
            <person name="Mondo S."/>
            <person name="Calhoun S."/>
            <person name="Riley R."/>
            <person name="Ohm R."/>
            <person name="LaButti K."/>
            <person name="Andreopoulos B."/>
            <person name="Pangilinan J."/>
            <person name="Nolan M."/>
            <person name="Tritt A."/>
            <person name="Clum A."/>
            <person name="Lipzen A."/>
            <person name="Daum C."/>
            <person name="Barry K."/>
            <person name="Grigoriev I.V."/>
            <person name="Vilgalys R."/>
        </authorList>
    </citation>
    <scope>NUCLEOTIDE SEQUENCE</scope>
    <source>
        <strain evidence="5">PMI_201</strain>
    </source>
</reference>
<sequence length="61" mass="6635">MLSPFSSDGKQVASASDDKTIKLWNVGASLCSVRMWGSSIGSLSKFHKGSRQIQPQPQLRV</sequence>
<gene>
    <name evidence="5" type="ORF">BGW36DRAFT_385483</name>
</gene>
<dbReference type="Pfam" id="PF00400">
    <property type="entry name" value="WD40"/>
    <property type="match status" value="1"/>
</dbReference>
<evidence type="ECO:0000256" key="3">
    <source>
        <dbReference type="PROSITE-ProRule" id="PRU00221"/>
    </source>
</evidence>
<evidence type="ECO:0000256" key="1">
    <source>
        <dbReference type="ARBA" id="ARBA00022574"/>
    </source>
</evidence>
<dbReference type="InterPro" id="IPR036322">
    <property type="entry name" value="WD40_repeat_dom_sf"/>
</dbReference>
<dbReference type="EMBL" id="JAJTJA010000010">
    <property type="protein sequence ID" value="KAH8692909.1"/>
    <property type="molecule type" value="Genomic_DNA"/>
</dbReference>
<dbReference type="PROSITE" id="PS00678">
    <property type="entry name" value="WD_REPEATS_1"/>
    <property type="match status" value="1"/>
</dbReference>
<dbReference type="InterPro" id="IPR019775">
    <property type="entry name" value="WD40_repeat_CS"/>
</dbReference>
<keyword evidence="2" id="KW-0677">Repeat</keyword>
<comment type="caution">
    <text evidence="5">The sequence shown here is derived from an EMBL/GenBank/DDBJ whole genome shotgun (WGS) entry which is preliminary data.</text>
</comment>
<organism evidence="5 6">
    <name type="scientific">Talaromyces proteolyticus</name>
    <dbReference type="NCBI Taxonomy" id="1131652"/>
    <lineage>
        <taxon>Eukaryota</taxon>
        <taxon>Fungi</taxon>
        <taxon>Dikarya</taxon>
        <taxon>Ascomycota</taxon>
        <taxon>Pezizomycotina</taxon>
        <taxon>Eurotiomycetes</taxon>
        <taxon>Eurotiomycetidae</taxon>
        <taxon>Eurotiales</taxon>
        <taxon>Trichocomaceae</taxon>
        <taxon>Talaromyces</taxon>
        <taxon>Talaromyces sect. Bacilispori</taxon>
    </lineage>
</organism>
<evidence type="ECO:0000313" key="6">
    <source>
        <dbReference type="Proteomes" id="UP001201262"/>
    </source>
</evidence>
<dbReference type="InterPro" id="IPR001680">
    <property type="entry name" value="WD40_rpt"/>
</dbReference>
<accession>A0AAD4PV23</accession>
<evidence type="ECO:0000256" key="2">
    <source>
        <dbReference type="ARBA" id="ARBA00022737"/>
    </source>
</evidence>
<dbReference type="Proteomes" id="UP001201262">
    <property type="component" value="Unassembled WGS sequence"/>
</dbReference>
<dbReference type="PROSITE" id="PS50082">
    <property type="entry name" value="WD_REPEATS_2"/>
    <property type="match status" value="1"/>
</dbReference>
<dbReference type="SUPFAM" id="SSF50978">
    <property type="entry name" value="WD40 repeat-like"/>
    <property type="match status" value="1"/>
</dbReference>
<proteinExistence type="predicted"/>
<dbReference type="AlphaFoldDB" id="A0AAD4PV23"/>
<feature type="repeat" description="WD" evidence="3">
    <location>
        <begin position="5"/>
        <end position="26"/>
    </location>
</feature>
<keyword evidence="1 3" id="KW-0853">WD repeat</keyword>
<protein>
    <submittedName>
        <fullName evidence="5">Uncharacterized protein</fullName>
    </submittedName>
</protein>
<name>A0AAD4PV23_9EURO</name>
<feature type="region of interest" description="Disordered" evidence="4">
    <location>
        <begin position="42"/>
        <end position="61"/>
    </location>
</feature>
<evidence type="ECO:0000256" key="4">
    <source>
        <dbReference type="SAM" id="MobiDB-lite"/>
    </source>
</evidence>
<dbReference type="InterPro" id="IPR015943">
    <property type="entry name" value="WD40/YVTN_repeat-like_dom_sf"/>
</dbReference>
<feature type="compositionally biased region" description="Polar residues" evidence="4">
    <location>
        <begin position="51"/>
        <end position="61"/>
    </location>
</feature>
<dbReference type="Gene3D" id="2.130.10.10">
    <property type="entry name" value="YVTN repeat-like/Quinoprotein amine dehydrogenase"/>
    <property type="match status" value="1"/>
</dbReference>
<dbReference type="GeneID" id="70247201"/>
<keyword evidence="6" id="KW-1185">Reference proteome</keyword>
<feature type="non-terminal residue" evidence="5">
    <location>
        <position position="1"/>
    </location>
</feature>
<dbReference type="RefSeq" id="XP_046068782.1">
    <property type="nucleotide sequence ID" value="XM_046216914.1"/>
</dbReference>